<dbReference type="CDD" id="cd09019">
    <property type="entry name" value="galactose_mutarotase_like"/>
    <property type="match status" value="1"/>
</dbReference>
<dbReference type="Gene3D" id="2.70.98.10">
    <property type="match status" value="1"/>
</dbReference>
<gene>
    <name evidence="15" type="ORF">EDC17_102428</name>
</gene>
<sequence>MSTNFNLPNAENFEHTLNGKNTHLLTLRNRAGMQIALTDYGARLVSALVPDKNGNLVDVVLGFDTIANYLNAQECYHGATIGRFANRVQNGKFVLDGQEYTLPQNNGNNCLHGGPDGFHTKVWDRQVSFRKQISFYYVSPDNEAGFPGEIKVSVNYELTDDNEILINYRATASKRTVINMTNHAYFNLNGEGNGDILNHCVKINCSKFIEINDQQVPTGKLQSVLDTPLDFREETRIADQISKDHSQIKYASGFDHSYVNSNALSQPAASAYSQQTGIELRIYTDYPTLHFYSGNFLSDDEGKSGKKYLRNGGFCFEAQHYLDGPNQSEFPLFVIEPGKEYNFNIKYKFCMRK</sequence>
<dbReference type="PANTHER" id="PTHR10091">
    <property type="entry name" value="ALDOSE-1-EPIMERASE"/>
    <property type="match status" value="1"/>
</dbReference>
<evidence type="ECO:0000256" key="7">
    <source>
        <dbReference type="ARBA" id="ARBA00014165"/>
    </source>
</evidence>
<evidence type="ECO:0000256" key="6">
    <source>
        <dbReference type="ARBA" id="ARBA00013185"/>
    </source>
</evidence>
<comment type="similarity">
    <text evidence="4 11">Belongs to the aldose epimerase family.</text>
</comment>
<keyword evidence="9 11" id="KW-0413">Isomerase</keyword>
<evidence type="ECO:0000256" key="13">
    <source>
        <dbReference type="PIRSR" id="PIRSR005096-2"/>
    </source>
</evidence>
<evidence type="ECO:0000256" key="5">
    <source>
        <dbReference type="ARBA" id="ARBA00011245"/>
    </source>
</evidence>
<accession>A0A4V2VU63</accession>
<comment type="subunit">
    <text evidence="5">Monomer.</text>
</comment>
<keyword evidence="10 11" id="KW-0119">Carbohydrate metabolism</keyword>
<keyword evidence="16" id="KW-1185">Reference proteome</keyword>
<keyword evidence="8" id="KW-0106">Calcium</keyword>
<comment type="cofactor">
    <cofactor evidence="2">
        <name>Ca(2+)</name>
        <dbReference type="ChEBI" id="CHEBI:29108"/>
    </cofactor>
</comment>
<dbReference type="GO" id="GO:0005737">
    <property type="term" value="C:cytoplasm"/>
    <property type="evidence" value="ECO:0007669"/>
    <property type="project" value="TreeGrafter"/>
</dbReference>
<proteinExistence type="inferred from homology"/>
<dbReference type="PROSITE" id="PS00545">
    <property type="entry name" value="ALDOSE_1_EPIMERASE"/>
    <property type="match status" value="1"/>
</dbReference>
<reference evidence="15 16" key="1">
    <citation type="submission" date="2019-03" db="EMBL/GenBank/DDBJ databases">
        <title>Genomic Encyclopedia of Type Strains, Phase IV (KMG-IV): sequencing the most valuable type-strain genomes for metagenomic binning, comparative biology and taxonomic classification.</title>
        <authorList>
            <person name="Goeker M."/>
        </authorList>
    </citation>
    <scope>NUCLEOTIDE SEQUENCE [LARGE SCALE GENOMIC DNA]</scope>
    <source>
        <strain evidence="15 16">DSM 22362</strain>
    </source>
</reference>
<dbReference type="InterPro" id="IPR015443">
    <property type="entry name" value="Aldose_1-epimerase"/>
</dbReference>
<comment type="pathway">
    <text evidence="3 11">Carbohydrate metabolism; hexose metabolism.</text>
</comment>
<dbReference type="GO" id="GO:0030246">
    <property type="term" value="F:carbohydrate binding"/>
    <property type="evidence" value="ECO:0007669"/>
    <property type="project" value="InterPro"/>
</dbReference>
<dbReference type="AlphaFoldDB" id="A0A4V2VU63"/>
<dbReference type="SUPFAM" id="SSF74650">
    <property type="entry name" value="Galactose mutarotase-like"/>
    <property type="match status" value="1"/>
</dbReference>
<feature type="binding site" evidence="13">
    <location>
        <position position="255"/>
    </location>
    <ligand>
        <name>beta-D-galactose</name>
        <dbReference type="ChEBI" id="CHEBI:27667"/>
    </ligand>
</feature>
<dbReference type="InterPro" id="IPR018052">
    <property type="entry name" value="Ald1_epimerase_CS"/>
</dbReference>
<evidence type="ECO:0000256" key="11">
    <source>
        <dbReference type="PIRNR" id="PIRNR005096"/>
    </source>
</evidence>
<evidence type="ECO:0000256" key="1">
    <source>
        <dbReference type="ARBA" id="ARBA00001614"/>
    </source>
</evidence>
<protein>
    <recommendedName>
        <fullName evidence="7 11">Aldose 1-epimerase</fullName>
        <ecNumber evidence="6 11">5.1.3.3</ecNumber>
    </recommendedName>
</protein>
<dbReference type="InterPro" id="IPR008183">
    <property type="entry name" value="Aldose_1/G6P_1-epimerase"/>
</dbReference>
<dbReference type="Pfam" id="PF01263">
    <property type="entry name" value="Aldose_epim"/>
    <property type="match status" value="1"/>
</dbReference>
<evidence type="ECO:0000256" key="10">
    <source>
        <dbReference type="ARBA" id="ARBA00023277"/>
    </source>
</evidence>
<comment type="caution">
    <text evidence="15">The sequence shown here is derived from an EMBL/GenBank/DDBJ whole genome shotgun (WGS) entry which is preliminary data.</text>
</comment>
<dbReference type="EC" id="5.1.3.3" evidence="6 11"/>
<dbReference type="InterPro" id="IPR011013">
    <property type="entry name" value="Gal_mutarotase_sf_dom"/>
</dbReference>
<feature type="active site" description="Proton acceptor" evidence="12">
    <location>
        <position position="317"/>
    </location>
</feature>
<evidence type="ECO:0000313" key="15">
    <source>
        <dbReference type="EMBL" id="TCV12261.1"/>
    </source>
</evidence>
<comment type="catalytic activity">
    <reaction evidence="1 11">
        <text>alpha-D-glucose = beta-D-glucose</text>
        <dbReference type="Rhea" id="RHEA:10264"/>
        <dbReference type="ChEBI" id="CHEBI:15903"/>
        <dbReference type="ChEBI" id="CHEBI:17925"/>
        <dbReference type="EC" id="5.1.3.3"/>
    </reaction>
</comment>
<dbReference type="Proteomes" id="UP000295197">
    <property type="component" value="Unassembled WGS sequence"/>
</dbReference>
<evidence type="ECO:0000313" key="16">
    <source>
        <dbReference type="Proteomes" id="UP000295197"/>
    </source>
</evidence>
<evidence type="ECO:0000256" key="4">
    <source>
        <dbReference type="ARBA" id="ARBA00006206"/>
    </source>
</evidence>
<dbReference type="InterPro" id="IPR047215">
    <property type="entry name" value="Galactose_mutarotase-like"/>
</dbReference>
<dbReference type="RefSeq" id="WP_132777900.1">
    <property type="nucleotide sequence ID" value="NZ_SMBZ01000024.1"/>
</dbReference>
<dbReference type="EMBL" id="SMBZ01000024">
    <property type="protein sequence ID" value="TCV12261.1"/>
    <property type="molecule type" value="Genomic_DNA"/>
</dbReference>
<evidence type="ECO:0000256" key="2">
    <source>
        <dbReference type="ARBA" id="ARBA00001913"/>
    </source>
</evidence>
<evidence type="ECO:0000256" key="8">
    <source>
        <dbReference type="ARBA" id="ARBA00022837"/>
    </source>
</evidence>
<dbReference type="GO" id="GO:0006006">
    <property type="term" value="P:glucose metabolic process"/>
    <property type="evidence" value="ECO:0007669"/>
    <property type="project" value="TreeGrafter"/>
</dbReference>
<feature type="binding site" evidence="14">
    <location>
        <begin position="183"/>
        <end position="185"/>
    </location>
    <ligand>
        <name>beta-D-galactose</name>
        <dbReference type="ChEBI" id="CHEBI:27667"/>
    </ligand>
</feature>
<organism evidence="15 16">
    <name type="scientific">Sphingobacterium alimentarium</name>
    <dbReference type="NCBI Taxonomy" id="797292"/>
    <lineage>
        <taxon>Bacteria</taxon>
        <taxon>Pseudomonadati</taxon>
        <taxon>Bacteroidota</taxon>
        <taxon>Sphingobacteriia</taxon>
        <taxon>Sphingobacteriales</taxon>
        <taxon>Sphingobacteriaceae</taxon>
        <taxon>Sphingobacterium</taxon>
    </lineage>
</organism>
<evidence type="ECO:0000256" key="12">
    <source>
        <dbReference type="PIRSR" id="PIRSR005096-1"/>
    </source>
</evidence>
<dbReference type="InterPro" id="IPR014718">
    <property type="entry name" value="GH-type_carb-bd"/>
</dbReference>
<evidence type="ECO:0000256" key="14">
    <source>
        <dbReference type="PIRSR" id="PIRSR005096-3"/>
    </source>
</evidence>
<evidence type="ECO:0000256" key="9">
    <source>
        <dbReference type="ARBA" id="ARBA00023235"/>
    </source>
</evidence>
<dbReference type="GO" id="GO:0004034">
    <property type="term" value="F:aldose 1-epimerase activity"/>
    <property type="evidence" value="ECO:0007669"/>
    <property type="project" value="UniProtKB-EC"/>
</dbReference>
<dbReference type="OrthoDB" id="9779408at2"/>
<dbReference type="PIRSF" id="PIRSF005096">
    <property type="entry name" value="GALM"/>
    <property type="match status" value="1"/>
</dbReference>
<dbReference type="UniPathway" id="UPA00242"/>
<dbReference type="PANTHER" id="PTHR10091:SF0">
    <property type="entry name" value="GALACTOSE MUTAROTASE"/>
    <property type="match status" value="1"/>
</dbReference>
<name>A0A4V2VU63_9SPHI</name>
<dbReference type="NCBIfam" id="NF008277">
    <property type="entry name" value="PRK11055.1"/>
    <property type="match status" value="1"/>
</dbReference>
<feature type="active site" description="Proton donor" evidence="12">
    <location>
        <position position="183"/>
    </location>
</feature>
<dbReference type="GO" id="GO:0033499">
    <property type="term" value="P:galactose catabolic process via UDP-galactose, Leloir pathway"/>
    <property type="evidence" value="ECO:0007669"/>
    <property type="project" value="TreeGrafter"/>
</dbReference>
<evidence type="ECO:0000256" key="3">
    <source>
        <dbReference type="ARBA" id="ARBA00005028"/>
    </source>
</evidence>
<feature type="binding site" evidence="14">
    <location>
        <begin position="86"/>
        <end position="87"/>
    </location>
    <ligand>
        <name>beta-D-galactose</name>
        <dbReference type="ChEBI" id="CHEBI:27667"/>
    </ligand>
</feature>